<name>A0A9N8YQA8_9GLOM</name>
<dbReference type="GO" id="GO:0003735">
    <property type="term" value="F:structural constituent of ribosome"/>
    <property type="evidence" value="ECO:0007669"/>
    <property type="project" value="InterPro"/>
</dbReference>
<accession>A0A9N8YQA8</accession>
<dbReference type="SMART" id="SM00855">
    <property type="entry name" value="PGAM"/>
    <property type="match status" value="1"/>
</dbReference>
<dbReference type="PANTHER" id="PTHR10606">
    <property type="entry name" value="6-PHOSPHOFRUCTO-2-KINASE/FRUCTOSE-2,6-BISPHOSPHATASE"/>
    <property type="match status" value="1"/>
</dbReference>
<dbReference type="SUPFAM" id="SSF52540">
    <property type="entry name" value="P-loop containing nucleoside triphosphate hydrolases"/>
    <property type="match status" value="1"/>
</dbReference>
<dbReference type="GO" id="GO:0005840">
    <property type="term" value="C:ribosome"/>
    <property type="evidence" value="ECO:0007669"/>
    <property type="project" value="UniProtKB-KW"/>
</dbReference>
<comment type="similarity">
    <text evidence="1">In the C-terminal section; belongs to the phosphoglycerate mutase family.</text>
</comment>
<dbReference type="InterPro" id="IPR038551">
    <property type="entry name" value="Ribosomal_eS26_sf"/>
</dbReference>
<evidence type="ECO:0000256" key="1">
    <source>
        <dbReference type="ARBA" id="ARBA00008408"/>
    </source>
</evidence>
<protein>
    <recommendedName>
        <fullName evidence="3">fructose-2,6-bisphosphate 2-phosphatase</fullName>
        <ecNumber evidence="3">3.1.3.46</ecNumber>
    </recommendedName>
</protein>
<feature type="binding site" evidence="9">
    <location>
        <position position="582"/>
    </location>
    <ligand>
        <name>substrate</name>
    </ligand>
</feature>
<dbReference type="PANTHER" id="PTHR10606:SF44">
    <property type="entry name" value="6-PHOSPHOFRUCTO 2-KINASE_FRUCTOSE 2,6-BISPHOSPHATASE LONG FORM"/>
    <property type="match status" value="1"/>
</dbReference>
<feature type="domain" description="6-phosphofructo-2-kinase" evidence="11">
    <location>
        <begin position="322"/>
        <end position="523"/>
    </location>
</feature>
<evidence type="ECO:0000256" key="4">
    <source>
        <dbReference type="ARBA" id="ARBA00022741"/>
    </source>
</evidence>
<sequence>MVESAAVRDITDASVYEEYALPKLYIKLHYCVSCAIHSHVVRVRSREGRRNRAPPPRIRYNKSIIMSKIITTPPLVNLNTNNSTQEVEIRLHEPLLLKSCSRKKRIGIQILNALSRLEVLLTKEESLASSNHGVQNLTQQQYNVAEIEAAINVLESSFLQFEDDGILKKDIQAHLEDLELASLFPKSTKRLTVKNNPSKKIDAFAHFHEMNVHNQLVSISLQIQQDLQLTDHKYMAHQIALLYRCLNEAGEQFIKYKSRVELHFDAIKALTNSSEEPRLTSEQKKWLSKLTSDIVTETLFSGRPVTVMSQPLAAYLNRIGDMVGLPARGKTYIAQKVSRYLKWLGVSTKVFNVGNYRRKLHGSNQTHSFFDPNNVLGEIARKEAAIEALEDMKKWFLKENGTVALFDATNSTRDRRNFILEFCKKYDIQVIFIESICQDENIILENIMDVKLSSPDYKNMDPEKAAEDFRARISHYEQAYEPITESDSTYIKLINVGSQVVINMIQGYLQSRIVFYLMNLHILPRNIFFSRHGESVYNLMGKIGGDSDLSPRGKKYALALPKLIKDNLGDQPLTVWTSTMKRTIQTSEYLPYPKLQWKALDELDASSCDGMTYEEIEKKYPEDYANRDEDKFNYRYRGGESYRDVVSRLEPVIMELERQQNILIIGHQAILRCIYGYFQNLSQEDLPYIKIPLHTVIKLTPKAYSCEEVRYKVDIDAVDTHRPKPPAKPKQKVNGGVNSEINQC</sequence>
<dbReference type="GO" id="GO:1990904">
    <property type="term" value="C:ribonucleoprotein complex"/>
    <property type="evidence" value="ECO:0007669"/>
    <property type="project" value="UniProtKB-KW"/>
</dbReference>
<dbReference type="GO" id="GO:0006000">
    <property type="term" value="P:fructose metabolic process"/>
    <property type="evidence" value="ECO:0007669"/>
    <property type="project" value="InterPro"/>
</dbReference>
<keyword evidence="4" id="KW-0547">Nucleotide-binding</keyword>
<keyword evidence="8" id="KW-0687">Ribonucleoprotein</keyword>
<dbReference type="Gene3D" id="3.40.50.300">
    <property type="entry name" value="P-loop containing nucleotide triphosphate hydrolases"/>
    <property type="match status" value="1"/>
</dbReference>
<dbReference type="GO" id="GO:0006412">
    <property type="term" value="P:translation"/>
    <property type="evidence" value="ECO:0007669"/>
    <property type="project" value="InterPro"/>
</dbReference>
<comment type="caution">
    <text evidence="12">The sequence shown here is derived from an EMBL/GenBank/DDBJ whole genome shotgun (WGS) entry which is preliminary data.</text>
</comment>
<dbReference type="InterPro" id="IPR000892">
    <property type="entry name" value="Ribosomal_eS26"/>
</dbReference>
<proteinExistence type="inferred from homology"/>
<dbReference type="EC" id="3.1.3.46" evidence="3"/>
<dbReference type="Pfam" id="PF01283">
    <property type="entry name" value="Ribosomal_S26e"/>
    <property type="match status" value="1"/>
</dbReference>
<evidence type="ECO:0000256" key="7">
    <source>
        <dbReference type="ARBA" id="ARBA00022980"/>
    </source>
</evidence>
<evidence type="ECO:0000256" key="10">
    <source>
        <dbReference type="SAM" id="MobiDB-lite"/>
    </source>
</evidence>
<dbReference type="InterPro" id="IPR029033">
    <property type="entry name" value="His_PPase_superfam"/>
</dbReference>
<dbReference type="Gene3D" id="3.30.1740.20">
    <property type="entry name" value="Ribosomal protein S26e"/>
    <property type="match status" value="1"/>
</dbReference>
<evidence type="ECO:0000313" key="12">
    <source>
        <dbReference type="EMBL" id="CAG8449250.1"/>
    </source>
</evidence>
<dbReference type="InterPro" id="IPR027417">
    <property type="entry name" value="P-loop_NTPase"/>
</dbReference>
<comment type="similarity">
    <text evidence="2">Belongs to the eukaryotic ribosomal protein eS26 family.</text>
</comment>
<evidence type="ECO:0000259" key="11">
    <source>
        <dbReference type="Pfam" id="PF01591"/>
    </source>
</evidence>
<dbReference type="FunFam" id="3.40.50.1240:FF:000005">
    <property type="entry name" value="GpmB, Fructose-2,6-bisphosphatase"/>
    <property type="match status" value="1"/>
</dbReference>
<dbReference type="GO" id="GO:0006003">
    <property type="term" value="P:fructose 2,6-bisphosphate metabolic process"/>
    <property type="evidence" value="ECO:0007669"/>
    <property type="project" value="InterPro"/>
</dbReference>
<dbReference type="SUPFAM" id="SSF53254">
    <property type="entry name" value="Phosphoglycerate mutase-like"/>
    <property type="match status" value="1"/>
</dbReference>
<dbReference type="CDD" id="cd07067">
    <property type="entry name" value="HP_PGM_like"/>
    <property type="match status" value="1"/>
</dbReference>
<keyword evidence="7" id="KW-0689">Ribosomal protein</keyword>
<dbReference type="InterPro" id="IPR013078">
    <property type="entry name" value="His_Pase_superF_clade-1"/>
</dbReference>
<evidence type="ECO:0000256" key="6">
    <source>
        <dbReference type="ARBA" id="ARBA00022840"/>
    </source>
</evidence>
<gene>
    <name evidence="12" type="ORF">DEBURN_LOCUS2014</name>
</gene>
<keyword evidence="5" id="KW-0378">Hydrolase</keyword>
<dbReference type="EMBL" id="CAJVPK010000103">
    <property type="protein sequence ID" value="CAG8449250.1"/>
    <property type="molecule type" value="Genomic_DNA"/>
</dbReference>
<dbReference type="GO" id="GO:0005829">
    <property type="term" value="C:cytosol"/>
    <property type="evidence" value="ECO:0007669"/>
    <property type="project" value="TreeGrafter"/>
</dbReference>
<dbReference type="Proteomes" id="UP000789706">
    <property type="component" value="Unassembled WGS sequence"/>
</dbReference>
<dbReference type="InterPro" id="IPR003094">
    <property type="entry name" value="6Pfruct_kin"/>
</dbReference>
<dbReference type="Gene3D" id="3.40.50.1240">
    <property type="entry name" value="Phosphoglycerate mutase-like"/>
    <property type="match status" value="1"/>
</dbReference>
<evidence type="ECO:0000256" key="8">
    <source>
        <dbReference type="ARBA" id="ARBA00023274"/>
    </source>
</evidence>
<reference evidence="12" key="1">
    <citation type="submission" date="2021-06" db="EMBL/GenBank/DDBJ databases">
        <authorList>
            <person name="Kallberg Y."/>
            <person name="Tangrot J."/>
            <person name="Rosling A."/>
        </authorList>
    </citation>
    <scope>NUCLEOTIDE SEQUENCE</scope>
    <source>
        <strain evidence="12">AZ414A</strain>
    </source>
</reference>
<feature type="region of interest" description="Disordered" evidence="10">
    <location>
        <begin position="719"/>
        <end position="744"/>
    </location>
</feature>
<dbReference type="PROSITE" id="PS00733">
    <property type="entry name" value="RIBOSOMAL_S26E"/>
    <property type="match status" value="1"/>
</dbReference>
<evidence type="ECO:0000256" key="3">
    <source>
        <dbReference type="ARBA" id="ARBA00013067"/>
    </source>
</evidence>
<dbReference type="GO" id="GO:0004331">
    <property type="term" value="F:fructose-2,6-bisphosphate 2-phosphatase activity"/>
    <property type="evidence" value="ECO:0007669"/>
    <property type="project" value="UniProtKB-EC"/>
</dbReference>
<evidence type="ECO:0000256" key="5">
    <source>
        <dbReference type="ARBA" id="ARBA00022801"/>
    </source>
</evidence>
<dbReference type="PRINTS" id="PR00991">
    <property type="entry name" value="6PFRUCTKNASE"/>
</dbReference>
<feature type="binding site" evidence="9">
    <location>
        <begin position="531"/>
        <end position="538"/>
    </location>
    <ligand>
        <name>substrate</name>
    </ligand>
</feature>
<dbReference type="AlphaFoldDB" id="A0A9N8YQA8"/>
<keyword evidence="13" id="KW-1185">Reference proteome</keyword>
<dbReference type="GO" id="GO:0003873">
    <property type="term" value="F:6-phosphofructo-2-kinase activity"/>
    <property type="evidence" value="ECO:0007669"/>
    <property type="project" value="InterPro"/>
</dbReference>
<dbReference type="Pfam" id="PF01591">
    <property type="entry name" value="6PF2K"/>
    <property type="match status" value="1"/>
</dbReference>
<dbReference type="OrthoDB" id="267323at2759"/>
<dbReference type="FunFam" id="3.40.50.300:FF:000644">
    <property type="entry name" value="GpmB, Fructose-2,6-bisphosphatase"/>
    <property type="match status" value="1"/>
</dbReference>
<dbReference type="InterPro" id="IPR013079">
    <property type="entry name" value="6Phosfructo_kin"/>
</dbReference>
<dbReference type="GO" id="GO:0005524">
    <property type="term" value="F:ATP binding"/>
    <property type="evidence" value="ECO:0007669"/>
    <property type="project" value="UniProtKB-KW"/>
</dbReference>
<organism evidence="12 13">
    <name type="scientific">Diversispora eburnea</name>
    <dbReference type="NCBI Taxonomy" id="1213867"/>
    <lineage>
        <taxon>Eukaryota</taxon>
        <taxon>Fungi</taxon>
        <taxon>Fungi incertae sedis</taxon>
        <taxon>Mucoromycota</taxon>
        <taxon>Glomeromycotina</taxon>
        <taxon>Glomeromycetes</taxon>
        <taxon>Diversisporales</taxon>
        <taxon>Diversisporaceae</taxon>
        <taxon>Diversispora</taxon>
    </lineage>
</organism>
<evidence type="ECO:0000256" key="9">
    <source>
        <dbReference type="PIRSR" id="PIRSR613078-2"/>
    </source>
</evidence>
<dbReference type="InterPro" id="IPR047864">
    <property type="entry name" value="Ribosomal_eS26_CS"/>
</dbReference>
<evidence type="ECO:0000313" key="13">
    <source>
        <dbReference type="Proteomes" id="UP000789706"/>
    </source>
</evidence>
<keyword evidence="6" id="KW-0067">ATP-binding</keyword>
<evidence type="ECO:0000256" key="2">
    <source>
        <dbReference type="ARBA" id="ARBA00008596"/>
    </source>
</evidence>
<dbReference type="Pfam" id="PF00300">
    <property type="entry name" value="His_Phos_1"/>
    <property type="match status" value="1"/>
</dbReference>